<dbReference type="InterPro" id="IPR013604">
    <property type="entry name" value="7TM_chemorcpt"/>
</dbReference>
<feature type="transmembrane region" description="Helical" evidence="8">
    <location>
        <begin position="124"/>
        <end position="145"/>
    </location>
</feature>
<dbReference type="OrthoDB" id="10037617at2759"/>
<dbReference type="PANTHER" id="PTHR21143:SF133">
    <property type="entry name" value="GUSTATORY AND PHEROMONE RECEPTOR 32A-RELATED"/>
    <property type="match status" value="1"/>
</dbReference>
<keyword evidence="6 8" id="KW-0675">Receptor</keyword>
<feature type="transmembrane region" description="Helical" evidence="8">
    <location>
        <begin position="269"/>
        <end position="290"/>
    </location>
</feature>
<name>A0A0L7RE08_9HYME</name>
<dbReference type="GO" id="GO:0007635">
    <property type="term" value="P:chemosensory behavior"/>
    <property type="evidence" value="ECO:0007669"/>
    <property type="project" value="TreeGrafter"/>
</dbReference>
<evidence type="ECO:0000256" key="1">
    <source>
        <dbReference type="ARBA" id="ARBA00004651"/>
    </source>
</evidence>
<dbReference type="GO" id="GO:0030425">
    <property type="term" value="C:dendrite"/>
    <property type="evidence" value="ECO:0007669"/>
    <property type="project" value="TreeGrafter"/>
</dbReference>
<dbReference type="Pfam" id="PF08395">
    <property type="entry name" value="7tm_7"/>
    <property type="match status" value="1"/>
</dbReference>
<keyword evidence="2 8" id="KW-1003">Cell membrane</keyword>
<feature type="transmembrane region" description="Helical" evidence="8">
    <location>
        <begin position="37"/>
        <end position="59"/>
    </location>
</feature>
<keyword evidence="7 8" id="KW-0807">Transducer</keyword>
<dbReference type="Proteomes" id="UP000053825">
    <property type="component" value="Unassembled WGS sequence"/>
</dbReference>
<comment type="function">
    <text evidence="8">Gustatory receptor which mediates acceptance or avoidance behavior, depending on its substrates.</text>
</comment>
<evidence type="ECO:0000256" key="7">
    <source>
        <dbReference type="ARBA" id="ARBA00023224"/>
    </source>
</evidence>
<accession>A0A0L7RE08</accession>
<dbReference type="GO" id="GO:0008049">
    <property type="term" value="P:male courtship behavior"/>
    <property type="evidence" value="ECO:0007669"/>
    <property type="project" value="TreeGrafter"/>
</dbReference>
<sequence length="359" mass="41621">MVLIGDMSSIFTVGWISGLTTLLVTKNDTKARKSRHIIYICFAMTVYVIAAAVLLFYILKYKDSDWKGTFTTVMRVFCLYLCVPTDAFLTTLWNWKISSVLSRLRTFDRVTKFSQPSKRNKLRIICRVTVTVNFVYSAISGYLTYRVEEKIRIFRSVAYFTTLYSINTQIIIFVCFVYLIQERFRHLCYMLTFPKEDKLTISARSNGHYTLQQIWWLHCSLVNATEMINSVYAIQLLFWVLTMSINVLSRMYSLNVHKLSDYGNIRETMLVIACIWNLLLITNICHTTAYQANRVGELLFTPYSSASMKQVFIQENLEAASYFQLRKVHFVTIAGVIRVDLPLLLSIFSALTTYLVILA</sequence>
<reference evidence="9 10" key="1">
    <citation type="submission" date="2015-07" db="EMBL/GenBank/DDBJ databases">
        <title>The genome of Habropoda laboriosa.</title>
        <authorList>
            <person name="Pan H."/>
            <person name="Kapheim K."/>
        </authorList>
    </citation>
    <scope>NUCLEOTIDE SEQUENCE [LARGE SCALE GENOMIC DNA]</scope>
    <source>
        <strain evidence="9">0110345459</strain>
    </source>
</reference>
<dbReference type="GO" id="GO:0007165">
    <property type="term" value="P:signal transduction"/>
    <property type="evidence" value="ECO:0007669"/>
    <property type="project" value="UniProtKB-KW"/>
</dbReference>
<keyword evidence="5 8" id="KW-0472">Membrane</keyword>
<comment type="subcellular location">
    <subcellularLocation>
        <location evidence="1 8">Cell membrane</location>
        <topology evidence="1 8">Multi-pass membrane protein</topology>
    </subcellularLocation>
</comment>
<dbReference type="GO" id="GO:0030424">
    <property type="term" value="C:axon"/>
    <property type="evidence" value="ECO:0007669"/>
    <property type="project" value="TreeGrafter"/>
</dbReference>
<evidence type="ECO:0000256" key="8">
    <source>
        <dbReference type="RuleBase" id="RU363108"/>
    </source>
</evidence>
<dbReference type="GO" id="GO:0050909">
    <property type="term" value="P:sensory perception of taste"/>
    <property type="evidence" value="ECO:0007669"/>
    <property type="project" value="InterPro"/>
</dbReference>
<dbReference type="STRING" id="597456.A0A0L7RE08"/>
<comment type="caution">
    <text evidence="8">Lacks conserved residue(s) required for the propagation of feature annotation.</text>
</comment>
<evidence type="ECO:0000256" key="5">
    <source>
        <dbReference type="ARBA" id="ARBA00023136"/>
    </source>
</evidence>
<evidence type="ECO:0000256" key="4">
    <source>
        <dbReference type="ARBA" id="ARBA00022989"/>
    </source>
</evidence>
<keyword evidence="3 8" id="KW-0812">Transmembrane</keyword>
<dbReference type="AlphaFoldDB" id="A0A0L7RE08"/>
<keyword evidence="10" id="KW-1185">Reference proteome</keyword>
<feature type="transmembrane region" description="Helical" evidence="8">
    <location>
        <begin position="157"/>
        <end position="180"/>
    </location>
</feature>
<feature type="transmembrane region" description="Helical" evidence="8">
    <location>
        <begin position="74"/>
        <end position="95"/>
    </location>
</feature>
<keyword evidence="4 8" id="KW-1133">Transmembrane helix</keyword>
<dbReference type="GO" id="GO:0005886">
    <property type="term" value="C:plasma membrane"/>
    <property type="evidence" value="ECO:0007669"/>
    <property type="project" value="UniProtKB-SubCell"/>
</dbReference>
<dbReference type="GO" id="GO:0043025">
    <property type="term" value="C:neuronal cell body"/>
    <property type="evidence" value="ECO:0007669"/>
    <property type="project" value="TreeGrafter"/>
</dbReference>
<evidence type="ECO:0000313" key="9">
    <source>
        <dbReference type="EMBL" id="KOC69083.1"/>
    </source>
</evidence>
<gene>
    <name evidence="9" type="ORF">WH47_09640</name>
</gene>
<evidence type="ECO:0000256" key="6">
    <source>
        <dbReference type="ARBA" id="ARBA00023170"/>
    </source>
</evidence>
<evidence type="ECO:0000256" key="2">
    <source>
        <dbReference type="ARBA" id="ARBA00022475"/>
    </source>
</evidence>
<comment type="similarity">
    <text evidence="8">Belongs to the insect chemoreceptor superfamily. Gustatory receptor (GR) family.</text>
</comment>
<feature type="transmembrane region" description="Helical" evidence="8">
    <location>
        <begin position="231"/>
        <end position="249"/>
    </location>
</feature>
<proteinExistence type="inferred from homology"/>
<organism evidence="9 10">
    <name type="scientific">Habropoda laboriosa</name>
    <dbReference type="NCBI Taxonomy" id="597456"/>
    <lineage>
        <taxon>Eukaryota</taxon>
        <taxon>Metazoa</taxon>
        <taxon>Ecdysozoa</taxon>
        <taxon>Arthropoda</taxon>
        <taxon>Hexapoda</taxon>
        <taxon>Insecta</taxon>
        <taxon>Pterygota</taxon>
        <taxon>Neoptera</taxon>
        <taxon>Endopterygota</taxon>
        <taxon>Hymenoptera</taxon>
        <taxon>Apocrita</taxon>
        <taxon>Aculeata</taxon>
        <taxon>Apoidea</taxon>
        <taxon>Anthophila</taxon>
        <taxon>Apidae</taxon>
        <taxon>Habropoda</taxon>
    </lineage>
</organism>
<feature type="transmembrane region" description="Helical" evidence="8">
    <location>
        <begin position="330"/>
        <end position="357"/>
    </location>
</feature>
<dbReference type="PANTHER" id="PTHR21143">
    <property type="entry name" value="INVERTEBRATE GUSTATORY RECEPTOR"/>
    <property type="match status" value="1"/>
</dbReference>
<dbReference type="EMBL" id="KQ414613">
    <property type="protein sequence ID" value="KOC69083.1"/>
    <property type="molecule type" value="Genomic_DNA"/>
</dbReference>
<evidence type="ECO:0000256" key="3">
    <source>
        <dbReference type="ARBA" id="ARBA00022692"/>
    </source>
</evidence>
<evidence type="ECO:0000313" key="10">
    <source>
        <dbReference type="Proteomes" id="UP000053825"/>
    </source>
</evidence>
<protein>
    <recommendedName>
        <fullName evidence="8">Gustatory receptor</fullName>
    </recommendedName>
</protein>
<feature type="transmembrane region" description="Helical" evidence="8">
    <location>
        <begin position="6"/>
        <end position="25"/>
    </location>
</feature>